<dbReference type="InterPro" id="IPR006026">
    <property type="entry name" value="Peptidase_Metallo"/>
</dbReference>
<feature type="domain" description="Peptidase M12A" evidence="9">
    <location>
        <begin position="87"/>
        <end position="278"/>
    </location>
</feature>
<dbReference type="Gene3D" id="3.40.390.10">
    <property type="entry name" value="Collagenase (Catalytic Domain)"/>
    <property type="match status" value="2"/>
</dbReference>
<keyword evidence="2 6" id="KW-0964">Secreted</keyword>
<keyword evidence="7 8" id="KW-0479">Metal-binding</keyword>
<feature type="binding site" evidence="7">
    <location>
        <position position="177"/>
    </location>
    <ligand>
        <name>Zn(2+)</name>
        <dbReference type="ChEBI" id="CHEBI:29105"/>
        <note>catalytic</note>
    </ligand>
</feature>
<evidence type="ECO:0000256" key="4">
    <source>
        <dbReference type="ARBA" id="ARBA00023157"/>
    </source>
</evidence>
<keyword evidence="5" id="KW-0325">Glycoprotein</keyword>
<keyword evidence="7 8" id="KW-0645">Protease</keyword>
<keyword evidence="7 8" id="KW-0482">Metalloprotease</keyword>
<dbReference type="InterPro" id="IPR024079">
    <property type="entry name" value="MetalloPept_cat_dom_sf"/>
</dbReference>
<evidence type="ECO:0000313" key="11">
    <source>
        <dbReference type="Proteomes" id="UP001331761"/>
    </source>
</evidence>
<dbReference type="PROSITE" id="PS51864">
    <property type="entry name" value="ASTACIN"/>
    <property type="match status" value="1"/>
</dbReference>
<evidence type="ECO:0000256" key="6">
    <source>
        <dbReference type="PIRNR" id="PIRNR036365"/>
    </source>
</evidence>
<comment type="cofactor">
    <cofactor evidence="7 8">
        <name>Zn(2+)</name>
        <dbReference type="ChEBI" id="CHEBI:29105"/>
    </cofactor>
    <text evidence="7 8">Binds 1 zinc ion per subunit.</text>
</comment>
<feature type="binding site" evidence="7">
    <location>
        <position position="181"/>
    </location>
    <ligand>
        <name>Zn(2+)</name>
        <dbReference type="ChEBI" id="CHEBI:29105"/>
        <note>catalytic</note>
    </ligand>
</feature>
<dbReference type="Proteomes" id="UP001331761">
    <property type="component" value="Unassembled WGS sequence"/>
</dbReference>
<keyword evidence="3" id="KW-0732">Signal</keyword>
<dbReference type="PIRSF" id="PIRSF036365">
    <property type="entry name" value="Astacin_nematoda"/>
    <property type="match status" value="1"/>
</dbReference>
<dbReference type="CDD" id="cd04280">
    <property type="entry name" value="ZnMc_astacin_like"/>
    <property type="match status" value="1"/>
</dbReference>
<dbReference type="InterPro" id="IPR017050">
    <property type="entry name" value="Metallopeptidase_nem"/>
</dbReference>
<keyword evidence="7 8" id="KW-0378">Hydrolase</keyword>
<dbReference type="Pfam" id="PF01400">
    <property type="entry name" value="Astacin"/>
    <property type="match status" value="2"/>
</dbReference>
<protein>
    <recommendedName>
        <fullName evidence="6">Zinc metalloproteinase</fullName>
    </recommendedName>
</protein>
<dbReference type="PRINTS" id="PR00480">
    <property type="entry name" value="ASTACIN"/>
</dbReference>
<dbReference type="InterPro" id="IPR034035">
    <property type="entry name" value="Astacin-like_dom"/>
</dbReference>
<feature type="binding site" evidence="7">
    <location>
        <position position="187"/>
    </location>
    <ligand>
        <name>Zn(2+)</name>
        <dbReference type="ChEBI" id="CHEBI:29105"/>
        <note>catalytic</note>
    </ligand>
</feature>
<dbReference type="GO" id="GO:0005576">
    <property type="term" value="C:extracellular region"/>
    <property type="evidence" value="ECO:0007669"/>
    <property type="project" value="UniProtKB-SubCell"/>
</dbReference>
<feature type="active site" evidence="7">
    <location>
        <position position="178"/>
    </location>
</feature>
<comment type="caution">
    <text evidence="7">Lacks conserved residue(s) required for the propagation of feature annotation.</text>
</comment>
<evidence type="ECO:0000256" key="7">
    <source>
        <dbReference type="PROSITE-ProRule" id="PRU01211"/>
    </source>
</evidence>
<evidence type="ECO:0000259" key="9">
    <source>
        <dbReference type="PROSITE" id="PS51864"/>
    </source>
</evidence>
<dbReference type="EMBL" id="WIXE01005444">
    <property type="protein sequence ID" value="KAK5982184.1"/>
    <property type="molecule type" value="Genomic_DNA"/>
</dbReference>
<evidence type="ECO:0000256" key="1">
    <source>
        <dbReference type="ARBA" id="ARBA00004613"/>
    </source>
</evidence>
<accession>A0AAN8IPM7</accession>
<dbReference type="SUPFAM" id="SSF55486">
    <property type="entry name" value="Metalloproteases ('zincins'), catalytic domain"/>
    <property type="match status" value="2"/>
</dbReference>
<dbReference type="PANTHER" id="PTHR10127">
    <property type="entry name" value="DISCOIDIN, CUB, EGF, LAMININ , AND ZINC METALLOPROTEASE DOMAIN CONTAINING"/>
    <property type="match status" value="1"/>
</dbReference>
<dbReference type="AlphaFoldDB" id="A0AAN8IPM7"/>
<gene>
    <name evidence="10" type="ORF">GCK32_010645</name>
</gene>
<dbReference type="SMART" id="SM00235">
    <property type="entry name" value="ZnMc"/>
    <property type="match status" value="1"/>
</dbReference>
<dbReference type="GO" id="GO:0004222">
    <property type="term" value="F:metalloendopeptidase activity"/>
    <property type="evidence" value="ECO:0007669"/>
    <property type="project" value="UniProtKB-UniRule"/>
</dbReference>
<dbReference type="GO" id="GO:0006508">
    <property type="term" value="P:proteolysis"/>
    <property type="evidence" value="ECO:0007669"/>
    <property type="project" value="UniProtKB-KW"/>
</dbReference>
<dbReference type="PANTHER" id="PTHR10127:SF831">
    <property type="entry name" value="ZINC METALLOPROTEINASE NAS-37"/>
    <property type="match status" value="1"/>
</dbReference>
<evidence type="ECO:0000256" key="8">
    <source>
        <dbReference type="RuleBase" id="RU361183"/>
    </source>
</evidence>
<keyword evidence="4" id="KW-1015">Disulfide bond</keyword>
<proteinExistence type="predicted"/>
<dbReference type="GO" id="GO:0018996">
    <property type="term" value="P:molting cycle, collagen and cuticulin-based cuticle"/>
    <property type="evidence" value="ECO:0007669"/>
    <property type="project" value="InterPro"/>
</dbReference>
<comment type="subcellular location">
    <subcellularLocation>
        <location evidence="1 6">Secreted</location>
    </subcellularLocation>
</comment>
<keyword evidence="11" id="KW-1185">Reference proteome</keyword>
<evidence type="ECO:0000256" key="5">
    <source>
        <dbReference type="ARBA" id="ARBA00023180"/>
    </source>
</evidence>
<sequence length="632" mass="72057">MSHWKTKTFGFDDPRTKLNDDQNYAMCNYWIVVSTSGGSESVMRKFEDLSLCSEMTNRYLVDGDIMLTREQFAAFKASITTNARRKRQVNRRAPRWNGNNVFYYFDASIEKEAQIIVRKALDYISDRTCINFHEDPAASNRIRMHKGRICSSYVGMQGGEQDMSLNSACYTIGNVVHEVMHALGIFHMHMRDDRDKYVKIDFSSVQKDKKINYAKYKTHYVINYTPYDYGSVMHYDAKAFASNGYSLIPLRANYLRTIGSKIPSFYDIMMVNAHYRCFAQCRPYKETLCANGGVPNPKKCDVCLCPTGYGGPFCNERPKGCGETLMASRFWKTEMFTFEDSNISEADRISYYTCNYWITAYRGMDIEMCHKRLEKLSMKGWGENATSQRTSITSVKRKMNQGNGTTMNVTAEVNSSAPMHGRSIEEVNQMEGVDEYLFDGDMILTEYVKEPRNRAYIKTVLKYISDRTCIDFVQSTTATNRIMVFDGAGCYSSVGMDGGVQALSLASDCILRAGCGRTLEASTTWKSRTITLGDDTTEAVRDTYTMCNDWITAPTDKKIQIRVTSLQNVECENGCWRSSIEPKVIADKAMISPRICCPGQLYKKLTSRNNPTPVVTYSIQLASTFVYQYRYI</sequence>
<evidence type="ECO:0000313" key="10">
    <source>
        <dbReference type="EMBL" id="KAK5982184.1"/>
    </source>
</evidence>
<dbReference type="GO" id="GO:0008270">
    <property type="term" value="F:zinc ion binding"/>
    <property type="evidence" value="ECO:0007669"/>
    <property type="project" value="UniProtKB-UniRule"/>
</dbReference>
<reference evidence="10 11" key="1">
    <citation type="submission" date="2019-10" db="EMBL/GenBank/DDBJ databases">
        <title>Assembly and Annotation for the nematode Trichostrongylus colubriformis.</title>
        <authorList>
            <person name="Martin J."/>
        </authorList>
    </citation>
    <scope>NUCLEOTIDE SEQUENCE [LARGE SCALE GENOMIC DNA]</scope>
    <source>
        <strain evidence="10">G859</strain>
        <tissue evidence="10">Whole worm</tissue>
    </source>
</reference>
<dbReference type="InterPro" id="IPR001506">
    <property type="entry name" value="Peptidase_M12A"/>
</dbReference>
<evidence type="ECO:0000256" key="3">
    <source>
        <dbReference type="ARBA" id="ARBA00022729"/>
    </source>
</evidence>
<organism evidence="10 11">
    <name type="scientific">Trichostrongylus colubriformis</name>
    <name type="common">Black scour worm</name>
    <dbReference type="NCBI Taxonomy" id="6319"/>
    <lineage>
        <taxon>Eukaryota</taxon>
        <taxon>Metazoa</taxon>
        <taxon>Ecdysozoa</taxon>
        <taxon>Nematoda</taxon>
        <taxon>Chromadorea</taxon>
        <taxon>Rhabditida</taxon>
        <taxon>Rhabditina</taxon>
        <taxon>Rhabditomorpha</taxon>
        <taxon>Strongyloidea</taxon>
        <taxon>Trichostrongylidae</taxon>
        <taxon>Trichostrongylus</taxon>
    </lineage>
</organism>
<keyword evidence="7 8" id="KW-0862">Zinc</keyword>
<evidence type="ECO:0000256" key="2">
    <source>
        <dbReference type="ARBA" id="ARBA00022525"/>
    </source>
</evidence>
<name>A0AAN8IPM7_TRICO</name>
<comment type="caution">
    <text evidence="10">The sequence shown here is derived from an EMBL/GenBank/DDBJ whole genome shotgun (WGS) entry which is preliminary data.</text>
</comment>